<dbReference type="AlphaFoldDB" id="A0AA38T5F9"/>
<proteinExistence type="predicted"/>
<evidence type="ECO:0000256" key="1">
    <source>
        <dbReference type="SAM" id="Coils"/>
    </source>
</evidence>
<feature type="coiled-coil region" evidence="1">
    <location>
        <begin position="34"/>
        <end position="68"/>
    </location>
</feature>
<organism evidence="3 4">
    <name type="scientific">Centaurea solstitialis</name>
    <name type="common">yellow star-thistle</name>
    <dbReference type="NCBI Taxonomy" id="347529"/>
    <lineage>
        <taxon>Eukaryota</taxon>
        <taxon>Viridiplantae</taxon>
        <taxon>Streptophyta</taxon>
        <taxon>Embryophyta</taxon>
        <taxon>Tracheophyta</taxon>
        <taxon>Spermatophyta</taxon>
        <taxon>Magnoliopsida</taxon>
        <taxon>eudicotyledons</taxon>
        <taxon>Gunneridae</taxon>
        <taxon>Pentapetalae</taxon>
        <taxon>asterids</taxon>
        <taxon>campanulids</taxon>
        <taxon>Asterales</taxon>
        <taxon>Asteraceae</taxon>
        <taxon>Carduoideae</taxon>
        <taxon>Cardueae</taxon>
        <taxon>Centaureinae</taxon>
        <taxon>Centaurea</taxon>
    </lineage>
</organism>
<evidence type="ECO:0000313" key="3">
    <source>
        <dbReference type="EMBL" id="KAJ9548425.1"/>
    </source>
</evidence>
<accession>A0AA38T5F9</accession>
<keyword evidence="1" id="KW-0175">Coiled coil</keyword>
<protein>
    <submittedName>
        <fullName evidence="3">Uncharacterized protein</fullName>
    </submittedName>
</protein>
<reference evidence="3" key="1">
    <citation type="submission" date="2023-03" db="EMBL/GenBank/DDBJ databases">
        <title>Chromosome-scale reference genome and RAD-based genetic map of yellow starthistle (Centaurea solstitialis) reveal putative structural variation and QTLs associated with invader traits.</title>
        <authorList>
            <person name="Reatini B."/>
            <person name="Cang F.A."/>
            <person name="Jiang Q."/>
            <person name="Mckibben M.T.W."/>
            <person name="Barker M.S."/>
            <person name="Rieseberg L.H."/>
            <person name="Dlugosch K.M."/>
        </authorList>
    </citation>
    <scope>NUCLEOTIDE SEQUENCE</scope>
    <source>
        <strain evidence="3">CAN-66</strain>
        <tissue evidence="3">Leaf</tissue>
    </source>
</reference>
<sequence>MNLWVFLKKPTSKKSSYPYPDGSFYQMGLAGIPEETASKETEAARNKLEAMKLKKLTLEAQVRFLRRRHKFLMKNKSCIRQEHTIVKPQFVEYRKISNEVYSRNEVALQSMNHNGKTYAQKKNVLVGIPSHMLHGVMDDSLRRATQAYYSNQTAVRTNPLDVSKETPVKTRPPTFDLNQISKKKKKKEELERYEPKDLVRSVMDEKSTT</sequence>
<evidence type="ECO:0000256" key="2">
    <source>
        <dbReference type="SAM" id="MobiDB-lite"/>
    </source>
</evidence>
<dbReference type="Proteomes" id="UP001172457">
    <property type="component" value="Chromosome 5"/>
</dbReference>
<keyword evidence="4" id="KW-1185">Reference proteome</keyword>
<comment type="caution">
    <text evidence="3">The sequence shown here is derived from an EMBL/GenBank/DDBJ whole genome shotgun (WGS) entry which is preliminary data.</text>
</comment>
<dbReference type="EMBL" id="JARYMX010000005">
    <property type="protein sequence ID" value="KAJ9548425.1"/>
    <property type="molecule type" value="Genomic_DNA"/>
</dbReference>
<dbReference type="PANTHER" id="PTHR34807">
    <property type="entry name" value="OS08G0270800 PROTEIN"/>
    <property type="match status" value="1"/>
</dbReference>
<evidence type="ECO:0000313" key="4">
    <source>
        <dbReference type="Proteomes" id="UP001172457"/>
    </source>
</evidence>
<name>A0AA38T5F9_9ASTR</name>
<gene>
    <name evidence="3" type="ORF">OSB04_020968</name>
</gene>
<dbReference type="PANTHER" id="PTHR34807:SF3">
    <property type="entry name" value="OS08G0270800 PROTEIN"/>
    <property type="match status" value="1"/>
</dbReference>
<feature type="region of interest" description="Disordered" evidence="2">
    <location>
        <begin position="163"/>
        <end position="192"/>
    </location>
</feature>